<organism evidence="5 6">
    <name type="scientific">Lederbergia graminis</name>
    <dbReference type="NCBI Taxonomy" id="735518"/>
    <lineage>
        <taxon>Bacteria</taxon>
        <taxon>Bacillati</taxon>
        <taxon>Bacillota</taxon>
        <taxon>Bacilli</taxon>
        <taxon>Bacillales</taxon>
        <taxon>Bacillaceae</taxon>
        <taxon>Lederbergia</taxon>
    </lineage>
</organism>
<feature type="transmembrane region" description="Helical" evidence="2">
    <location>
        <begin position="253"/>
        <end position="286"/>
    </location>
</feature>
<feature type="chain" id="PRO_5045967507" evidence="3">
    <location>
        <begin position="25"/>
        <end position="293"/>
    </location>
</feature>
<sequence>MTKKLSIILLVVILAACSARQHDAKMESSRGDYAGTNDNAESSIAADYDAAEEQARESKKVEMQQEDRMIIHRARLEVNVVDLEKTQQKIEKKVKDLGGYIVESNVYREDDTAKSANLIVRIPEEYFQQFLTAAEGEVADVLNRSVTGQDVTEQYIDLDSRLKSKLVVEERLLEFMEKATKTEDLLKISSDLSKVQEEIEVLKGQMKYIDNQVSFSTVNINMYESAVIIPDIDKSKLNTWDKTKKQFADSMNFLLTASSAMVVFLIGNIPVFLALILIGGLIYFIVRRGRRRE</sequence>
<keyword evidence="3" id="KW-0732">Signal</keyword>
<dbReference type="InterPro" id="IPR025645">
    <property type="entry name" value="DUF4349"/>
</dbReference>
<protein>
    <submittedName>
        <fullName evidence="5">DUF4349 domain-containing protein</fullName>
    </submittedName>
</protein>
<keyword evidence="2" id="KW-1133">Transmembrane helix</keyword>
<keyword evidence="6" id="KW-1185">Reference proteome</keyword>
<evidence type="ECO:0000313" key="5">
    <source>
        <dbReference type="EMBL" id="MFC5466434.1"/>
    </source>
</evidence>
<evidence type="ECO:0000256" key="2">
    <source>
        <dbReference type="SAM" id="Phobius"/>
    </source>
</evidence>
<dbReference type="Pfam" id="PF14257">
    <property type="entry name" value="DUF4349"/>
    <property type="match status" value="1"/>
</dbReference>
<name>A0ABW0LL11_9BACI</name>
<keyword evidence="2" id="KW-0472">Membrane</keyword>
<accession>A0ABW0LL11</accession>
<keyword evidence="1" id="KW-0175">Coiled coil</keyword>
<feature type="domain" description="DUF4349" evidence="4">
    <location>
        <begin position="68"/>
        <end position="282"/>
    </location>
</feature>
<reference evidence="6" key="1">
    <citation type="journal article" date="2019" name="Int. J. Syst. Evol. Microbiol.">
        <title>The Global Catalogue of Microorganisms (GCM) 10K type strain sequencing project: providing services to taxonomists for standard genome sequencing and annotation.</title>
        <authorList>
            <consortium name="The Broad Institute Genomics Platform"/>
            <consortium name="The Broad Institute Genome Sequencing Center for Infectious Disease"/>
            <person name="Wu L."/>
            <person name="Ma J."/>
        </authorList>
    </citation>
    <scope>NUCLEOTIDE SEQUENCE [LARGE SCALE GENOMIC DNA]</scope>
    <source>
        <strain evidence="6">CGMCC 1.12237</strain>
    </source>
</reference>
<dbReference type="RefSeq" id="WP_382354481.1">
    <property type="nucleotide sequence ID" value="NZ_JBHSMC010000027.1"/>
</dbReference>
<evidence type="ECO:0000259" key="4">
    <source>
        <dbReference type="Pfam" id="PF14257"/>
    </source>
</evidence>
<keyword evidence="2" id="KW-0812">Transmembrane</keyword>
<evidence type="ECO:0000256" key="3">
    <source>
        <dbReference type="SAM" id="SignalP"/>
    </source>
</evidence>
<comment type="caution">
    <text evidence="5">The sequence shown here is derived from an EMBL/GenBank/DDBJ whole genome shotgun (WGS) entry which is preliminary data.</text>
</comment>
<dbReference type="PROSITE" id="PS51257">
    <property type="entry name" value="PROKAR_LIPOPROTEIN"/>
    <property type="match status" value="1"/>
</dbReference>
<dbReference type="EMBL" id="JBHSMC010000027">
    <property type="protein sequence ID" value="MFC5466434.1"/>
    <property type="molecule type" value="Genomic_DNA"/>
</dbReference>
<feature type="coiled-coil region" evidence="1">
    <location>
        <begin position="48"/>
        <end position="93"/>
    </location>
</feature>
<evidence type="ECO:0000313" key="6">
    <source>
        <dbReference type="Proteomes" id="UP001596147"/>
    </source>
</evidence>
<proteinExistence type="predicted"/>
<dbReference type="Proteomes" id="UP001596147">
    <property type="component" value="Unassembled WGS sequence"/>
</dbReference>
<gene>
    <name evidence="5" type="ORF">ACFPM4_17065</name>
</gene>
<feature type="signal peptide" evidence="3">
    <location>
        <begin position="1"/>
        <end position="24"/>
    </location>
</feature>
<evidence type="ECO:0000256" key="1">
    <source>
        <dbReference type="SAM" id="Coils"/>
    </source>
</evidence>